<dbReference type="GeneID" id="28762571"/>
<gene>
    <name evidence="1" type="ORF">CC84DRAFT_1166939</name>
</gene>
<evidence type="ECO:0008006" key="3">
    <source>
        <dbReference type="Google" id="ProtNLM"/>
    </source>
</evidence>
<organism evidence="1 2">
    <name type="scientific">Paraphaeosphaeria sporulosa</name>
    <dbReference type="NCBI Taxonomy" id="1460663"/>
    <lineage>
        <taxon>Eukaryota</taxon>
        <taxon>Fungi</taxon>
        <taxon>Dikarya</taxon>
        <taxon>Ascomycota</taxon>
        <taxon>Pezizomycotina</taxon>
        <taxon>Dothideomycetes</taxon>
        <taxon>Pleosporomycetidae</taxon>
        <taxon>Pleosporales</taxon>
        <taxon>Massarineae</taxon>
        <taxon>Didymosphaeriaceae</taxon>
        <taxon>Paraphaeosphaeria</taxon>
    </lineage>
</organism>
<sequence>MTDLVFATEDMPYCPKSEQPVYYTYTKAEAEKLVLGPNRRNGLCTAVIRGTALPSEGDNAMPTQIGCSSVTARTCLTGPTFATLLKLI</sequence>
<evidence type="ECO:0000313" key="1">
    <source>
        <dbReference type="EMBL" id="OAG03201.1"/>
    </source>
</evidence>
<dbReference type="Proteomes" id="UP000077069">
    <property type="component" value="Unassembled WGS sequence"/>
</dbReference>
<dbReference type="InParanoid" id="A0A177C7U3"/>
<dbReference type="AlphaFoldDB" id="A0A177C7U3"/>
<dbReference type="STRING" id="1460663.A0A177C7U3"/>
<accession>A0A177C7U3</accession>
<dbReference type="EMBL" id="KV441555">
    <property type="protein sequence ID" value="OAG03201.1"/>
    <property type="molecule type" value="Genomic_DNA"/>
</dbReference>
<keyword evidence="2" id="KW-1185">Reference proteome</keyword>
<name>A0A177C7U3_9PLEO</name>
<reference evidence="1 2" key="1">
    <citation type="submission" date="2016-05" db="EMBL/GenBank/DDBJ databases">
        <title>Comparative analysis of secretome profiles of manganese(II)-oxidizing ascomycete fungi.</title>
        <authorList>
            <consortium name="DOE Joint Genome Institute"/>
            <person name="Zeiner C.A."/>
            <person name="Purvine S.O."/>
            <person name="Zink E.M."/>
            <person name="Wu S."/>
            <person name="Pasa-Tolic L."/>
            <person name="Chaput D.L."/>
            <person name="Haridas S."/>
            <person name="Grigoriev I.V."/>
            <person name="Santelli C.M."/>
            <person name="Hansel C.M."/>
        </authorList>
    </citation>
    <scope>NUCLEOTIDE SEQUENCE [LARGE SCALE GENOMIC DNA]</scope>
    <source>
        <strain evidence="1 2">AP3s5-JAC2a</strain>
    </source>
</reference>
<evidence type="ECO:0000313" key="2">
    <source>
        <dbReference type="Proteomes" id="UP000077069"/>
    </source>
</evidence>
<proteinExistence type="predicted"/>
<protein>
    <recommendedName>
        <fullName evidence="3">3-beta hydroxysteroid dehydrogenase/isomerase domain-containing protein</fullName>
    </recommendedName>
</protein>
<dbReference type="RefSeq" id="XP_018033566.1">
    <property type="nucleotide sequence ID" value="XM_018179085.1"/>
</dbReference>